<gene>
    <name evidence="2" type="ORF">AWB75_00509</name>
</gene>
<reference evidence="2" key="1">
    <citation type="submission" date="2016-01" db="EMBL/GenBank/DDBJ databases">
        <authorList>
            <person name="Peeters C."/>
        </authorList>
    </citation>
    <scope>NUCLEOTIDE SEQUENCE [LARGE SCALE GENOMIC DNA]</scope>
    <source>
        <strain evidence="2">LMG 29318</strain>
    </source>
</reference>
<dbReference type="OrthoDB" id="8966470at2"/>
<organism evidence="2 3">
    <name type="scientific">Caballeronia catudaia</name>
    <dbReference type="NCBI Taxonomy" id="1777136"/>
    <lineage>
        <taxon>Bacteria</taxon>
        <taxon>Pseudomonadati</taxon>
        <taxon>Pseudomonadota</taxon>
        <taxon>Betaproteobacteria</taxon>
        <taxon>Burkholderiales</taxon>
        <taxon>Burkholderiaceae</taxon>
        <taxon>Caballeronia</taxon>
    </lineage>
</organism>
<proteinExistence type="predicted"/>
<sequence length="129" mass="13325">MDMQQLVSEFLSSEHGAQATQALTNQGFSQEDSQQMLGAGAETAHAHAEEQNAGLLGNHPGKSFFAAFAAGLVRGDGFLKSMEEGGEGILTGRVAESIAARMGLDPATASTVAAAATPYVVAFLREKLA</sequence>
<evidence type="ECO:0000313" key="2">
    <source>
        <dbReference type="EMBL" id="SAK43163.1"/>
    </source>
</evidence>
<evidence type="ECO:0000256" key="1">
    <source>
        <dbReference type="SAM" id="MobiDB-lite"/>
    </source>
</evidence>
<evidence type="ECO:0000313" key="3">
    <source>
        <dbReference type="Proteomes" id="UP000054870"/>
    </source>
</evidence>
<dbReference type="RefSeq" id="WP_061122519.1">
    <property type="nucleotide sequence ID" value="NZ_FCOF02000002.1"/>
</dbReference>
<keyword evidence="3" id="KW-1185">Reference proteome</keyword>
<comment type="caution">
    <text evidence="2">The sequence shown here is derived from an EMBL/GenBank/DDBJ whole genome shotgun (WGS) entry which is preliminary data.</text>
</comment>
<dbReference type="EMBL" id="FCOF02000002">
    <property type="protein sequence ID" value="SAK43163.1"/>
    <property type="molecule type" value="Genomic_DNA"/>
</dbReference>
<dbReference type="Proteomes" id="UP000054870">
    <property type="component" value="Unassembled WGS sequence"/>
</dbReference>
<accession>A0A157ZCF6</accession>
<feature type="region of interest" description="Disordered" evidence="1">
    <location>
        <begin position="23"/>
        <end position="45"/>
    </location>
</feature>
<name>A0A157ZCF6_9BURK</name>
<dbReference type="AlphaFoldDB" id="A0A157ZCF6"/>
<feature type="compositionally biased region" description="Polar residues" evidence="1">
    <location>
        <begin position="23"/>
        <end position="36"/>
    </location>
</feature>
<protein>
    <recommendedName>
        <fullName evidence="4">DUF937 domain-containing protein</fullName>
    </recommendedName>
</protein>
<evidence type="ECO:0008006" key="4">
    <source>
        <dbReference type="Google" id="ProtNLM"/>
    </source>
</evidence>